<comment type="similarity">
    <text evidence="1">Belongs to the peptidase S13 family.</text>
</comment>
<organism evidence="3 4">
    <name type="scientific">Alitibacter langaaensis DSM 22999</name>
    <dbReference type="NCBI Taxonomy" id="1122935"/>
    <lineage>
        <taxon>Bacteria</taxon>
        <taxon>Pseudomonadati</taxon>
        <taxon>Pseudomonadota</taxon>
        <taxon>Gammaproteobacteria</taxon>
        <taxon>Pasteurellales</taxon>
        <taxon>Pasteurellaceae</taxon>
        <taxon>Alitibacter</taxon>
    </lineage>
</organism>
<dbReference type="EMBL" id="QENU01000003">
    <property type="protein sequence ID" value="PVX40474.1"/>
    <property type="molecule type" value="Genomic_DNA"/>
</dbReference>
<dbReference type="NCBIfam" id="NF008322">
    <property type="entry name" value="PRK11113.1"/>
    <property type="match status" value="1"/>
</dbReference>
<evidence type="ECO:0000313" key="4">
    <source>
        <dbReference type="Proteomes" id="UP000245909"/>
    </source>
</evidence>
<dbReference type="Gene3D" id="3.50.80.20">
    <property type="entry name" value="D-Ala-D-Ala carboxypeptidase C, peptidase S13"/>
    <property type="match status" value="1"/>
</dbReference>
<gene>
    <name evidence="3" type="ORF">C8D76_10343</name>
</gene>
<dbReference type="GO" id="GO:0000270">
    <property type="term" value="P:peptidoglycan metabolic process"/>
    <property type="evidence" value="ECO:0007669"/>
    <property type="project" value="TreeGrafter"/>
</dbReference>
<dbReference type="InterPro" id="IPR012338">
    <property type="entry name" value="Beta-lactam/transpept-like"/>
</dbReference>
<protein>
    <submittedName>
        <fullName evidence="3">D-alanyl-D-alanine carboxypeptidase/D-alanyl-D-alanine-endopeptidase (Penicillin-binding protein 4)</fullName>
    </submittedName>
</protein>
<keyword evidence="3" id="KW-0645">Protease</keyword>
<dbReference type="Pfam" id="PF02113">
    <property type="entry name" value="Peptidase_S13"/>
    <property type="match status" value="1"/>
</dbReference>
<evidence type="ECO:0000256" key="2">
    <source>
        <dbReference type="ARBA" id="ARBA00022801"/>
    </source>
</evidence>
<dbReference type="NCBIfam" id="TIGR00666">
    <property type="entry name" value="PBP4"/>
    <property type="match status" value="1"/>
</dbReference>
<dbReference type="GO" id="GO:0006508">
    <property type="term" value="P:proteolysis"/>
    <property type="evidence" value="ECO:0007669"/>
    <property type="project" value="InterPro"/>
</dbReference>
<dbReference type="GO" id="GO:0004185">
    <property type="term" value="F:serine-type carboxypeptidase activity"/>
    <property type="evidence" value="ECO:0007669"/>
    <property type="project" value="InterPro"/>
</dbReference>
<dbReference type="Gene3D" id="3.40.710.10">
    <property type="entry name" value="DD-peptidase/beta-lactamase superfamily"/>
    <property type="match status" value="1"/>
</dbReference>
<sequence length="507" mass="55268">MSKNKFTQKGSGSIIVRLKKNSNNQPHFTMLNTINLTKKFLFSTLFISSVAFAQVDVQALSQELPQGASLAFVAKNLSNDQIVADYNPSTFMLPASTQKVFTALASKLVLGDQFQFETSVLTNGTVQNGVLNGDLIVKFTGDPDLTSGQLYNLLAQVKKQNINQINGNLILDTSIFASHDRGIGWIWNDLTMCFNAPPSAANIDGNCFSVNLDANQPVGADVKFNIPSQFPIQVFGSVKVVGSDEAPYCQLDVIVHDNNRYQIKGCMAPQSQPFGLSFAVQDPDAYAAAIVQRQLNRLGIQFNGQVQIPHQPQNGTVLAQHLSKPLPDLLKKMMKKSDNQIADSLFRTVAYHTYNRPASFQLGAMALKRVLSTQAGVKFGHTIVADGSGLSRHNLIDPNTMLQALEYIAKNESTLHLMETFPIAGVDGTISGRGGLIQPPLVKNVLAKTGSLKGVYNLAGFMTNARGEKVAFVQFINGYSTGELENKTKRAPLVNFESKLYNAIYAQ</sequence>
<keyword evidence="2" id="KW-0378">Hydrolase</keyword>
<proteinExistence type="inferred from homology"/>
<comment type="caution">
    <text evidence="3">The sequence shown here is derived from an EMBL/GenBank/DDBJ whole genome shotgun (WGS) entry which is preliminary data.</text>
</comment>
<accession>A0A2U0TAC2</accession>
<dbReference type="AlphaFoldDB" id="A0A2U0TAC2"/>
<keyword evidence="3" id="KW-0121">Carboxypeptidase</keyword>
<reference evidence="3 4" key="1">
    <citation type="submission" date="2018-05" db="EMBL/GenBank/DDBJ databases">
        <title>Genomic Encyclopedia of Type Strains, Phase IV (KMG-IV): sequencing the most valuable type-strain genomes for metagenomic binning, comparative biology and taxonomic classification.</title>
        <authorList>
            <person name="Goeker M."/>
        </authorList>
    </citation>
    <scope>NUCLEOTIDE SEQUENCE [LARGE SCALE GENOMIC DNA]</scope>
    <source>
        <strain evidence="3 4">DSM 22999</strain>
    </source>
</reference>
<keyword evidence="4" id="KW-1185">Reference proteome</keyword>
<dbReference type="PANTHER" id="PTHR30023:SF0">
    <property type="entry name" value="PENICILLIN-SENSITIVE CARBOXYPEPTIDASE A"/>
    <property type="match status" value="1"/>
</dbReference>
<evidence type="ECO:0000313" key="3">
    <source>
        <dbReference type="EMBL" id="PVX40474.1"/>
    </source>
</evidence>
<name>A0A2U0TAC2_9PAST</name>
<dbReference type="SUPFAM" id="SSF56601">
    <property type="entry name" value="beta-lactamase/transpeptidase-like"/>
    <property type="match status" value="1"/>
</dbReference>
<dbReference type="InterPro" id="IPR000667">
    <property type="entry name" value="Peptidase_S13"/>
</dbReference>
<dbReference type="PRINTS" id="PR00922">
    <property type="entry name" value="DADACBPTASE3"/>
</dbReference>
<dbReference type="Proteomes" id="UP000245909">
    <property type="component" value="Unassembled WGS sequence"/>
</dbReference>
<evidence type="ECO:0000256" key="1">
    <source>
        <dbReference type="ARBA" id="ARBA00006096"/>
    </source>
</evidence>
<dbReference type="PANTHER" id="PTHR30023">
    <property type="entry name" value="D-ALANYL-D-ALANINE CARBOXYPEPTIDASE"/>
    <property type="match status" value="1"/>
</dbReference>